<protein>
    <submittedName>
        <fullName evidence="9">Rod shape-determining protein MreD</fullName>
    </submittedName>
</protein>
<dbReference type="eggNOG" id="COG2891">
    <property type="taxonomic scope" value="Bacteria"/>
</dbReference>
<dbReference type="EMBL" id="CP002780">
    <property type="protein sequence ID" value="AEG59296.1"/>
    <property type="molecule type" value="Genomic_DNA"/>
</dbReference>
<dbReference type="KEGG" id="dru:Desru_1021"/>
<comment type="similarity">
    <text evidence="2">Belongs to the MreD family.</text>
</comment>
<reference evidence="9 10" key="2">
    <citation type="journal article" date="2012" name="Stand. Genomic Sci.">
        <title>Complete genome sequence of the sulfate-reducing firmicute Desulfotomaculum ruminis type strain (DL(T)).</title>
        <authorList>
            <person name="Spring S."/>
            <person name="Visser M."/>
            <person name="Lu M."/>
            <person name="Copeland A."/>
            <person name="Lapidus A."/>
            <person name="Lucas S."/>
            <person name="Cheng J.F."/>
            <person name="Han C."/>
            <person name="Tapia R."/>
            <person name="Goodwin L.A."/>
            <person name="Pitluck S."/>
            <person name="Ivanova N."/>
            <person name="Land M."/>
            <person name="Hauser L."/>
            <person name="Larimer F."/>
            <person name="Rohde M."/>
            <person name="Goker M."/>
            <person name="Detter J.C."/>
            <person name="Kyrpides N.C."/>
            <person name="Woyke T."/>
            <person name="Schaap P.J."/>
            <person name="Plugge C.M."/>
            <person name="Muyzer G."/>
            <person name="Kuever J."/>
            <person name="Pereira I.A."/>
            <person name="Parshina S.N."/>
            <person name="Bernier-Latmani R."/>
            <person name="Stams A.J."/>
            <person name="Klenk H.P."/>
        </authorList>
    </citation>
    <scope>NUCLEOTIDE SEQUENCE [LARGE SCALE GENOMIC DNA]</scope>
    <source>
        <strain evidence="10">ATCC 23193 / DSM 2154 / NCIB 8452 / DL</strain>
    </source>
</reference>
<dbReference type="GO" id="GO:0008360">
    <property type="term" value="P:regulation of cell shape"/>
    <property type="evidence" value="ECO:0007669"/>
    <property type="project" value="UniProtKB-KW"/>
</dbReference>
<evidence type="ECO:0000256" key="6">
    <source>
        <dbReference type="ARBA" id="ARBA00022989"/>
    </source>
</evidence>
<evidence type="ECO:0000256" key="7">
    <source>
        <dbReference type="ARBA" id="ARBA00023136"/>
    </source>
</evidence>
<dbReference type="Proteomes" id="UP000009234">
    <property type="component" value="Chromosome"/>
</dbReference>
<dbReference type="InterPro" id="IPR007227">
    <property type="entry name" value="Cell_shape_determining_MreD"/>
</dbReference>
<organism evidence="9 10">
    <name type="scientific">Desulforamulus ruminis (strain ATCC 23193 / DSM 2154 / NCIMB 8452 / DL)</name>
    <name type="common">Desulfotomaculum ruminis</name>
    <dbReference type="NCBI Taxonomy" id="696281"/>
    <lineage>
        <taxon>Bacteria</taxon>
        <taxon>Bacillati</taxon>
        <taxon>Bacillota</taxon>
        <taxon>Clostridia</taxon>
        <taxon>Eubacteriales</taxon>
        <taxon>Peptococcaceae</taxon>
        <taxon>Desulforamulus</taxon>
    </lineage>
</organism>
<feature type="transmembrane region" description="Helical" evidence="8">
    <location>
        <begin position="125"/>
        <end position="150"/>
    </location>
</feature>
<dbReference type="Gene3D" id="1.10.1760.20">
    <property type="match status" value="1"/>
</dbReference>
<keyword evidence="7 8" id="KW-0472">Membrane</keyword>
<dbReference type="STRING" id="696281.Desru_1021"/>
<evidence type="ECO:0000313" key="9">
    <source>
        <dbReference type="EMBL" id="AEG59296.1"/>
    </source>
</evidence>
<dbReference type="InterPro" id="IPR017225">
    <property type="entry name" value="Cell_shape_determin_MreD_prd"/>
</dbReference>
<keyword evidence="5" id="KW-0133">Cell shape</keyword>
<evidence type="ECO:0000256" key="5">
    <source>
        <dbReference type="ARBA" id="ARBA00022960"/>
    </source>
</evidence>
<dbReference type="Pfam" id="PF04093">
    <property type="entry name" value="MreD"/>
    <property type="match status" value="1"/>
</dbReference>
<proteinExistence type="inferred from homology"/>
<dbReference type="OrthoDB" id="9796616at2"/>
<evidence type="ECO:0000256" key="4">
    <source>
        <dbReference type="ARBA" id="ARBA00022692"/>
    </source>
</evidence>
<keyword evidence="6 8" id="KW-1133">Transmembrane helix</keyword>
<feature type="transmembrane region" description="Helical" evidence="8">
    <location>
        <begin position="95"/>
        <end position="119"/>
    </location>
</feature>
<dbReference type="RefSeq" id="WP_013841067.1">
    <property type="nucleotide sequence ID" value="NC_015589.1"/>
</dbReference>
<evidence type="ECO:0000256" key="2">
    <source>
        <dbReference type="ARBA" id="ARBA00007776"/>
    </source>
</evidence>
<keyword evidence="10" id="KW-1185">Reference proteome</keyword>
<accession>F6DL75</accession>
<evidence type="ECO:0000256" key="8">
    <source>
        <dbReference type="SAM" id="Phobius"/>
    </source>
</evidence>
<name>F6DL75_DESRL</name>
<reference evidence="10" key="1">
    <citation type="submission" date="2011-05" db="EMBL/GenBank/DDBJ databases">
        <title>Complete sequence of Desulfotomaculum ruminis DSM 2154.</title>
        <authorList>
            <person name="Lucas S."/>
            <person name="Copeland A."/>
            <person name="Lapidus A."/>
            <person name="Cheng J.-F."/>
            <person name="Goodwin L."/>
            <person name="Pitluck S."/>
            <person name="Lu M."/>
            <person name="Detter J.C."/>
            <person name="Han C."/>
            <person name="Tapia R."/>
            <person name="Land M."/>
            <person name="Hauser L."/>
            <person name="Kyrpides N."/>
            <person name="Ivanova N."/>
            <person name="Mikhailova N."/>
            <person name="Pagani I."/>
            <person name="Stams A.J.M."/>
            <person name="Plugge C.M."/>
            <person name="Muyzer G."/>
            <person name="Kuever J."/>
            <person name="Parshina S.N."/>
            <person name="Ivanova A.E."/>
            <person name="Nazina T.N."/>
            <person name="Brambilla E."/>
            <person name="Spring S."/>
            <person name="Klenk H.-P."/>
            <person name="Woyke T."/>
        </authorList>
    </citation>
    <scope>NUCLEOTIDE SEQUENCE [LARGE SCALE GENOMIC DNA]</scope>
    <source>
        <strain evidence="10">ATCC 23193 / DSM 2154 / NCIB 8452 / DL</strain>
    </source>
</reference>
<evidence type="ECO:0000256" key="1">
    <source>
        <dbReference type="ARBA" id="ARBA00004651"/>
    </source>
</evidence>
<dbReference type="PIRSF" id="PIRSF037497">
    <property type="entry name" value="MreD_Clostridium/Treponema_prd"/>
    <property type="match status" value="1"/>
</dbReference>
<feature type="transmembrane region" description="Helical" evidence="8">
    <location>
        <begin position="52"/>
        <end position="75"/>
    </location>
</feature>
<evidence type="ECO:0000313" key="10">
    <source>
        <dbReference type="Proteomes" id="UP000009234"/>
    </source>
</evidence>
<sequence>MRSFILLFLVLLAMLLQATFFSFLQVAGVKPDLILLLVVFNGFLRGSREGAFLGFLGGLMLDIFSGSYIGLHALVKMSVGYLAGLAESRFYKESVVIATLITFVLGIFGQLATYLLLFYLDIQVLPFYAFFQVVVPTAIYSALLVPLTYWKFYRSNELGWLKEWERTV</sequence>
<keyword evidence="4 8" id="KW-0812">Transmembrane</keyword>
<dbReference type="AlphaFoldDB" id="F6DL75"/>
<keyword evidence="3" id="KW-1003">Cell membrane</keyword>
<dbReference type="HOGENOM" id="CLU_132534_2_0_9"/>
<gene>
    <name evidence="9" type="ordered locus">Desru_1021</name>
</gene>
<comment type="subcellular location">
    <subcellularLocation>
        <location evidence="1">Cell membrane</location>
        <topology evidence="1">Multi-pass membrane protein</topology>
    </subcellularLocation>
</comment>
<dbReference type="NCBIfam" id="TIGR03426">
    <property type="entry name" value="shape_MreD"/>
    <property type="match status" value="1"/>
</dbReference>
<dbReference type="GO" id="GO:0005886">
    <property type="term" value="C:plasma membrane"/>
    <property type="evidence" value="ECO:0007669"/>
    <property type="project" value="UniProtKB-SubCell"/>
</dbReference>
<evidence type="ECO:0000256" key="3">
    <source>
        <dbReference type="ARBA" id="ARBA00022475"/>
    </source>
</evidence>